<dbReference type="Proteomes" id="UP001327093">
    <property type="component" value="Unassembled WGS sequence"/>
</dbReference>
<keyword evidence="1" id="KW-0378">Hydrolase</keyword>
<organism evidence="1 2">
    <name type="scientific">Saccharopolyspora mangrovi</name>
    <dbReference type="NCBI Taxonomy" id="3082379"/>
    <lineage>
        <taxon>Bacteria</taxon>
        <taxon>Bacillati</taxon>
        <taxon>Actinomycetota</taxon>
        <taxon>Actinomycetes</taxon>
        <taxon>Pseudonocardiales</taxon>
        <taxon>Pseudonocardiaceae</taxon>
        <taxon>Saccharopolyspora</taxon>
    </lineage>
</organism>
<evidence type="ECO:0000313" key="1">
    <source>
        <dbReference type="EMBL" id="MEB3367330.1"/>
    </source>
</evidence>
<dbReference type="PANTHER" id="PTHR31793:SF24">
    <property type="entry name" value="LONG-CHAIN ACYL-COA THIOESTERASE FADM"/>
    <property type="match status" value="1"/>
</dbReference>
<dbReference type="Gene3D" id="3.10.129.10">
    <property type="entry name" value="Hotdog Thioesterase"/>
    <property type="match status" value="1"/>
</dbReference>
<dbReference type="CDD" id="cd00586">
    <property type="entry name" value="4HBT"/>
    <property type="match status" value="1"/>
</dbReference>
<dbReference type="Pfam" id="PF13279">
    <property type="entry name" value="4HBT_2"/>
    <property type="match status" value="1"/>
</dbReference>
<dbReference type="EMBL" id="JAWLNX010000004">
    <property type="protein sequence ID" value="MEB3367330.1"/>
    <property type="molecule type" value="Genomic_DNA"/>
</dbReference>
<dbReference type="InterPro" id="IPR050563">
    <property type="entry name" value="4-hydroxybenzoyl-CoA_TE"/>
</dbReference>
<dbReference type="EC" id="3.1.2.-" evidence="1"/>
<dbReference type="InterPro" id="IPR029069">
    <property type="entry name" value="HotDog_dom_sf"/>
</dbReference>
<dbReference type="PANTHER" id="PTHR31793">
    <property type="entry name" value="4-HYDROXYBENZOYL-COA THIOESTERASE FAMILY MEMBER"/>
    <property type="match status" value="1"/>
</dbReference>
<sequence length="151" mass="16318">MDAGCAAYRGNVTFRVPLQVRSYELDALGHVNHAVYHQYGEVARVAGFQAAGCDWDALVARRMAPVLLSTTVNFRRELRADEHVEASCEAKFGSGKSFHLDTVITKADGTISADITCVLGLMDLEARKLVADPKSVLESFGFDAEILAPGS</sequence>
<comment type="caution">
    <text evidence="1">The sequence shown here is derived from an EMBL/GenBank/DDBJ whole genome shotgun (WGS) entry which is preliminary data.</text>
</comment>
<name>A0ABU6A708_9PSEU</name>
<dbReference type="GO" id="GO:0016787">
    <property type="term" value="F:hydrolase activity"/>
    <property type="evidence" value="ECO:0007669"/>
    <property type="project" value="UniProtKB-KW"/>
</dbReference>
<keyword evidence="2" id="KW-1185">Reference proteome</keyword>
<proteinExistence type="predicted"/>
<accession>A0ABU6A708</accession>
<reference evidence="1 2" key="1">
    <citation type="submission" date="2023-10" db="EMBL/GenBank/DDBJ databases">
        <title>Saccharopolyspora sp. nov., isolated from mangrove soil.</title>
        <authorList>
            <person name="Lu Y."/>
            <person name="Liu W."/>
        </authorList>
    </citation>
    <scope>NUCLEOTIDE SEQUENCE [LARGE SCALE GENOMIC DNA]</scope>
    <source>
        <strain evidence="1 2">S2-29</strain>
    </source>
</reference>
<gene>
    <name evidence="1" type="ORF">R4I43_07920</name>
</gene>
<protein>
    <submittedName>
        <fullName evidence="1">Acyl-CoA thioesterase</fullName>
        <ecNumber evidence="1">3.1.2.-</ecNumber>
    </submittedName>
</protein>
<evidence type="ECO:0000313" key="2">
    <source>
        <dbReference type="Proteomes" id="UP001327093"/>
    </source>
</evidence>
<dbReference type="SUPFAM" id="SSF54637">
    <property type="entry name" value="Thioesterase/thiol ester dehydrase-isomerase"/>
    <property type="match status" value="1"/>
</dbReference>